<gene>
    <name evidence="2" type="ORF">FF100_13420</name>
</gene>
<name>A0A5C4LH23_9HYPH</name>
<protein>
    <submittedName>
        <fullName evidence="2">Uncharacterized protein</fullName>
    </submittedName>
</protein>
<dbReference type="RefSeq" id="WP_139036213.1">
    <property type="nucleotide sequence ID" value="NZ_VDDA01000005.1"/>
</dbReference>
<feature type="compositionally biased region" description="Polar residues" evidence="1">
    <location>
        <begin position="1"/>
        <end position="16"/>
    </location>
</feature>
<proteinExistence type="predicted"/>
<accession>A0A5C4LH23</accession>
<evidence type="ECO:0000313" key="2">
    <source>
        <dbReference type="EMBL" id="TNC12673.1"/>
    </source>
</evidence>
<dbReference type="Proteomes" id="UP000305267">
    <property type="component" value="Unassembled WGS sequence"/>
</dbReference>
<organism evidence="2 3">
    <name type="scientific">Methylobacterium terricola</name>
    <dbReference type="NCBI Taxonomy" id="2583531"/>
    <lineage>
        <taxon>Bacteria</taxon>
        <taxon>Pseudomonadati</taxon>
        <taxon>Pseudomonadota</taxon>
        <taxon>Alphaproteobacteria</taxon>
        <taxon>Hyphomicrobiales</taxon>
        <taxon>Methylobacteriaceae</taxon>
        <taxon>Methylobacterium</taxon>
    </lineage>
</organism>
<reference evidence="2 3" key="1">
    <citation type="submission" date="2019-06" db="EMBL/GenBank/DDBJ databases">
        <title>Genome of Methylobacterium sp. 17Sr1-39.</title>
        <authorList>
            <person name="Seo T."/>
        </authorList>
    </citation>
    <scope>NUCLEOTIDE SEQUENCE [LARGE SCALE GENOMIC DNA]</scope>
    <source>
        <strain evidence="2 3">17Sr1-39</strain>
    </source>
</reference>
<sequence length="64" mass="7203">MTRATRQPLTRPTNSGRKGEYLKEFNVEAISTALRRPVQVIKENAATFRARAEVMAARTANEAR</sequence>
<dbReference type="EMBL" id="VDDA01000005">
    <property type="protein sequence ID" value="TNC12673.1"/>
    <property type="molecule type" value="Genomic_DNA"/>
</dbReference>
<comment type="caution">
    <text evidence="2">The sequence shown here is derived from an EMBL/GenBank/DDBJ whole genome shotgun (WGS) entry which is preliminary data.</text>
</comment>
<feature type="region of interest" description="Disordered" evidence="1">
    <location>
        <begin position="1"/>
        <end position="20"/>
    </location>
</feature>
<evidence type="ECO:0000313" key="3">
    <source>
        <dbReference type="Proteomes" id="UP000305267"/>
    </source>
</evidence>
<dbReference type="AlphaFoldDB" id="A0A5C4LH23"/>
<evidence type="ECO:0000256" key="1">
    <source>
        <dbReference type="SAM" id="MobiDB-lite"/>
    </source>
</evidence>
<keyword evidence="3" id="KW-1185">Reference proteome</keyword>